<dbReference type="NCBIfam" id="NF047832">
    <property type="entry name" value="caspase_w_EACC1"/>
    <property type="match status" value="1"/>
</dbReference>
<dbReference type="PANTHER" id="PTHR37957:SF1">
    <property type="entry name" value="PHYTASE-LIKE DOMAIN-CONTAINING PROTEIN"/>
    <property type="match status" value="1"/>
</dbReference>
<dbReference type="RefSeq" id="WP_212643821.1">
    <property type="nucleotide sequence ID" value="NZ_CP074132.1"/>
</dbReference>
<proteinExistence type="predicted"/>
<reference evidence="5" key="1">
    <citation type="submission" date="2021-05" db="EMBL/GenBank/DDBJ databases">
        <title>Direct Submission.</title>
        <authorList>
            <person name="Li K."/>
            <person name="Gao J."/>
        </authorList>
    </citation>
    <scope>NUCLEOTIDE SEQUENCE [LARGE SCALE GENOMIC DNA]</scope>
    <source>
        <strain evidence="5">HDS12</strain>
    </source>
</reference>
<organism evidence="4 5">
    <name type="scientific">Nocardiopsis akebiae</name>
    <dbReference type="NCBI Taxonomy" id="2831968"/>
    <lineage>
        <taxon>Bacteria</taxon>
        <taxon>Bacillati</taxon>
        <taxon>Actinomycetota</taxon>
        <taxon>Actinomycetes</taxon>
        <taxon>Streptosporangiales</taxon>
        <taxon>Nocardiopsidaceae</taxon>
        <taxon>Nocardiopsis</taxon>
    </lineage>
</organism>
<dbReference type="SUPFAM" id="SSF52129">
    <property type="entry name" value="Caspase-like"/>
    <property type="match status" value="1"/>
</dbReference>
<evidence type="ECO:0000256" key="1">
    <source>
        <dbReference type="SAM" id="MobiDB-lite"/>
    </source>
</evidence>
<sequence length="659" mass="71049">MTERAAPNPPDEERPDAAGGGRVRLDPARSACVLIGVDSYQHLPNLPSVPQNLKDLDRVLADTDLWGVPADRRWVVRNPSLPGELSGPIYDAADKAEDTLLVYYAGHGLLEIRDDQLYLTLSSSMRDRSETSLAYGMLRNILRESKQRVKRQIVILDCCYSGRALDGVMTGNGARVPEKQQIEIEGSYVLTSTTGNGQAKAPPEARHTAFTGALIDILTNGDPGNKQQELLTLNQIYRLLRTRLADERLPEPQRMDRNGVGDLPFVRNRQGPRSPAPVPAALPRRTMASVAAATLIPGLLLGGLGGYQLREWTDPRFGTAPFPGPCDTNGRAQLLDVSDQLDQPPENEHLGSPVEGLSALALTGGGSEALVIRDNEPAQFFTLGLGDPESLAPTVTGMQVLYGPDGASFDAFDGEGLVVENGGESILVAAEHEPSIRRFGTADGGQIGDPLPLPESFLPAPLGEAQPGRNLESLTATSDGAHLFAGMEGPLFGDADVHGRHQLRIQRYRGEPGGSYALDRQYGYQTEVGLYLAELAAIDEHHLLALERGYLSGLGNAIRVYEVNLGAAQDVTGRTLSRNAGDLLAHKELLFDMADCPEGDVVSDETQQNQILANVEGMALGPVMRQTPYEGRRVLYLVSDDNGRHSQASRLYSLAVDLG</sequence>
<dbReference type="EMBL" id="CP074132">
    <property type="protein sequence ID" value="QUX31127.1"/>
    <property type="molecule type" value="Genomic_DNA"/>
</dbReference>
<accession>A0ABX8C9N4</accession>
<evidence type="ECO:0000259" key="3">
    <source>
        <dbReference type="Pfam" id="PF13449"/>
    </source>
</evidence>
<dbReference type="PANTHER" id="PTHR37957">
    <property type="entry name" value="BLR7070 PROTEIN"/>
    <property type="match status" value="1"/>
</dbReference>
<feature type="domain" description="Peptidase C14 caspase" evidence="2">
    <location>
        <begin position="30"/>
        <end position="246"/>
    </location>
</feature>
<dbReference type="Pfam" id="PF13449">
    <property type="entry name" value="Phytase-like"/>
    <property type="match status" value="1"/>
</dbReference>
<feature type="domain" description="Phytase-like" evidence="3">
    <location>
        <begin position="353"/>
        <end position="643"/>
    </location>
</feature>
<dbReference type="Pfam" id="PF00656">
    <property type="entry name" value="Peptidase_C14"/>
    <property type="match status" value="1"/>
</dbReference>
<evidence type="ECO:0000259" key="2">
    <source>
        <dbReference type="Pfam" id="PF00656"/>
    </source>
</evidence>
<feature type="region of interest" description="Disordered" evidence="1">
    <location>
        <begin position="252"/>
        <end position="280"/>
    </location>
</feature>
<evidence type="ECO:0000313" key="4">
    <source>
        <dbReference type="EMBL" id="QUX31127.1"/>
    </source>
</evidence>
<keyword evidence="5" id="KW-1185">Reference proteome</keyword>
<dbReference type="Gene3D" id="3.40.50.1460">
    <property type="match status" value="1"/>
</dbReference>
<feature type="region of interest" description="Disordered" evidence="1">
    <location>
        <begin position="1"/>
        <end position="23"/>
    </location>
</feature>
<dbReference type="InterPro" id="IPR011600">
    <property type="entry name" value="Pept_C14_caspase"/>
</dbReference>
<name>A0ABX8C9N4_9ACTN</name>
<dbReference type="InterPro" id="IPR027372">
    <property type="entry name" value="Phytase-like_dom"/>
</dbReference>
<evidence type="ECO:0000313" key="5">
    <source>
        <dbReference type="Proteomes" id="UP000678016"/>
    </source>
</evidence>
<dbReference type="Proteomes" id="UP000678016">
    <property type="component" value="Chromosome"/>
</dbReference>
<gene>
    <name evidence="4" type="ORF">KGD83_11910</name>
</gene>
<dbReference type="InterPro" id="IPR029030">
    <property type="entry name" value="Caspase-like_dom_sf"/>
</dbReference>
<protein>
    <submittedName>
        <fullName evidence="4">Esterase-like activity of phytase family protein</fullName>
    </submittedName>
</protein>